<dbReference type="InterPro" id="IPR000719">
    <property type="entry name" value="Prot_kinase_dom"/>
</dbReference>
<dbReference type="STRING" id="745531.A0A0C3P0G2"/>
<proteinExistence type="inferred from homology"/>
<dbReference type="PANTHER" id="PTHR11584:SF369">
    <property type="entry name" value="MITOGEN-ACTIVATED PROTEIN KINASE KINASE KINASE 19-RELATED"/>
    <property type="match status" value="1"/>
</dbReference>
<sequence>MDAATGLLKVELSSGTASNEERKNSMLNALEHQIELLKELQHENVVQYLSSCVDGDHLNIFFEHVPGGSVASLLRNYGAFEEPLVRNWVRQILLGLIYLHGRGIIHGDIKGANMLVDNKGVIKISSAFGISEMVEDNLMTGNRAHRLFSQDSVFWMAPEVVKQTACTQKADVWSVGCLVVEMLTSEHPYPQLSQTQAILEIGMGSKPNIPPNISPEAESFLQLTFELNQEVRPSAAELLKHAWFSSLTQ</sequence>
<evidence type="ECO:0000259" key="7">
    <source>
        <dbReference type="PROSITE" id="PS50011"/>
    </source>
</evidence>
<evidence type="ECO:0000256" key="6">
    <source>
        <dbReference type="ARBA" id="ARBA00022840"/>
    </source>
</evidence>
<dbReference type="InterPro" id="IPR011009">
    <property type="entry name" value="Kinase-like_dom_sf"/>
</dbReference>
<dbReference type="SUPFAM" id="SSF56112">
    <property type="entry name" value="Protein kinase-like (PK-like)"/>
    <property type="match status" value="1"/>
</dbReference>
<dbReference type="PROSITE" id="PS50011">
    <property type="entry name" value="PROTEIN_KINASE_DOM"/>
    <property type="match status" value="1"/>
</dbReference>
<evidence type="ECO:0000256" key="3">
    <source>
        <dbReference type="ARBA" id="ARBA00022679"/>
    </source>
</evidence>
<keyword evidence="3" id="KW-0808">Transferase</keyword>
<organism evidence="8 9">
    <name type="scientific">Phlebiopsis gigantea (strain 11061_1 CR5-6)</name>
    <name type="common">White-rot fungus</name>
    <name type="synonym">Peniophora gigantea</name>
    <dbReference type="NCBI Taxonomy" id="745531"/>
    <lineage>
        <taxon>Eukaryota</taxon>
        <taxon>Fungi</taxon>
        <taxon>Dikarya</taxon>
        <taxon>Basidiomycota</taxon>
        <taxon>Agaricomycotina</taxon>
        <taxon>Agaricomycetes</taxon>
        <taxon>Polyporales</taxon>
        <taxon>Phanerochaetaceae</taxon>
        <taxon>Phlebiopsis</taxon>
    </lineage>
</organism>
<evidence type="ECO:0000256" key="2">
    <source>
        <dbReference type="ARBA" id="ARBA00022527"/>
    </source>
</evidence>
<evidence type="ECO:0000256" key="4">
    <source>
        <dbReference type="ARBA" id="ARBA00022741"/>
    </source>
</evidence>
<keyword evidence="5" id="KW-0418">Kinase</keyword>
<comment type="similarity">
    <text evidence="1">Belongs to the protein kinase superfamily. STE Ser/Thr protein kinase family. MAP kinase kinase kinase subfamily.</text>
</comment>
<dbReference type="AlphaFoldDB" id="A0A0C3P0G2"/>
<dbReference type="GO" id="GO:0005524">
    <property type="term" value="F:ATP binding"/>
    <property type="evidence" value="ECO:0007669"/>
    <property type="project" value="UniProtKB-KW"/>
</dbReference>
<dbReference type="Pfam" id="PF00069">
    <property type="entry name" value="Pkinase"/>
    <property type="match status" value="1"/>
</dbReference>
<evidence type="ECO:0000313" key="8">
    <source>
        <dbReference type="EMBL" id="KIP11254.1"/>
    </source>
</evidence>
<dbReference type="HOGENOM" id="CLU_000288_63_23_1"/>
<name>A0A0C3P0G2_PHLG1</name>
<reference evidence="8 9" key="1">
    <citation type="journal article" date="2014" name="PLoS Genet.">
        <title>Analysis of the Phlebiopsis gigantea genome, transcriptome and secretome provides insight into its pioneer colonization strategies of wood.</title>
        <authorList>
            <person name="Hori C."/>
            <person name="Ishida T."/>
            <person name="Igarashi K."/>
            <person name="Samejima M."/>
            <person name="Suzuki H."/>
            <person name="Master E."/>
            <person name="Ferreira P."/>
            <person name="Ruiz-Duenas F.J."/>
            <person name="Held B."/>
            <person name="Canessa P."/>
            <person name="Larrondo L.F."/>
            <person name="Schmoll M."/>
            <person name="Druzhinina I.S."/>
            <person name="Kubicek C.P."/>
            <person name="Gaskell J.A."/>
            <person name="Kersten P."/>
            <person name="St John F."/>
            <person name="Glasner J."/>
            <person name="Sabat G."/>
            <person name="Splinter BonDurant S."/>
            <person name="Syed K."/>
            <person name="Yadav J."/>
            <person name="Mgbeahuruike A.C."/>
            <person name="Kovalchuk A."/>
            <person name="Asiegbu F.O."/>
            <person name="Lackner G."/>
            <person name="Hoffmeister D."/>
            <person name="Rencoret J."/>
            <person name="Gutierrez A."/>
            <person name="Sun H."/>
            <person name="Lindquist E."/>
            <person name="Barry K."/>
            <person name="Riley R."/>
            <person name="Grigoriev I.V."/>
            <person name="Henrissat B."/>
            <person name="Kues U."/>
            <person name="Berka R.M."/>
            <person name="Martinez A.T."/>
            <person name="Covert S.F."/>
            <person name="Blanchette R.A."/>
            <person name="Cullen D."/>
        </authorList>
    </citation>
    <scope>NUCLEOTIDE SEQUENCE [LARGE SCALE GENOMIC DNA]</scope>
    <source>
        <strain evidence="8 9">11061_1 CR5-6</strain>
    </source>
</reference>
<keyword evidence="4" id="KW-0547">Nucleotide-binding</keyword>
<dbReference type="Proteomes" id="UP000053257">
    <property type="component" value="Unassembled WGS sequence"/>
</dbReference>
<evidence type="ECO:0000313" key="9">
    <source>
        <dbReference type="Proteomes" id="UP000053257"/>
    </source>
</evidence>
<dbReference type="EMBL" id="KN840447">
    <property type="protein sequence ID" value="KIP11254.1"/>
    <property type="molecule type" value="Genomic_DNA"/>
</dbReference>
<dbReference type="PROSITE" id="PS00108">
    <property type="entry name" value="PROTEIN_KINASE_ST"/>
    <property type="match status" value="1"/>
</dbReference>
<evidence type="ECO:0000256" key="1">
    <source>
        <dbReference type="ARBA" id="ARBA00006529"/>
    </source>
</evidence>
<accession>A0A0C3P0G2</accession>
<keyword evidence="9" id="KW-1185">Reference proteome</keyword>
<gene>
    <name evidence="8" type="ORF">PHLGIDRAFT_21712</name>
</gene>
<dbReference type="OrthoDB" id="266718at2759"/>
<protein>
    <recommendedName>
        <fullName evidence="7">Protein kinase domain-containing protein</fullName>
    </recommendedName>
</protein>
<dbReference type="Gene3D" id="1.10.510.10">
    <property type="entry name" value="Transferase(Phosphotransferase) domain 1"/>
    <property type="match status" value="1"/>
</dbReference>
<evidence type="ECO:0000256" key="5">
    <source>
        <dbReference type="ARBA" id="ARBA00022777"/>
    </source>
</evidence>
<dbReference type="InterPro" id="IPR008271">
    <property type="entry name" value="Ser/Thr_kinase_AS"/>
</dbReference>
<dbReference type="SMART" id="SM00220">
    <property type="entry name" value="S_TKc"/>
    <property type="match status" value="1"/>
</dbReference>
<feature type="domain" description="Protein kinase" evidence="7">
    <location>
        <begin position="1"/>
        <end position="244"/>
    </location>
</feature>
<dbReference type="PIRSF" id="PIRSF000654">
    <property type="entry name" value="Integrin-linked_kinase"/>
    <property type="match status" value="1"/>
</dbReference>
<keyword evidence="6" id="KW-0067">ATP-binding</keyword>
<dbReference type="PANTHER" id="PTHR11584">
    <property type="entry name" value="SERINE/THREONINE PROTEIN KINASE"/>
    <property type="match status" value="1"/>
</dbReference>
<keyword evidence="2" id="KW-0723">Serine/threonine-protein kinase</keyword>
<dbReference type="GO" id="GO:0004674">
    <property type="term" value="F:protein serine/threonine kinase activity"/>
    <property type="evidence" value="ECO:0007669"/>
    <property type="project" value="UniProtKB-KW"/>
</dbReference>